<accession>H6N769</accession>
<dbReference type="KEGG" id="mhe:MHC_03155"/>
<proteinExistence type="predicted"/>
<keyword evidence="2" id="KW-1185">Reference proteome</keyword>
<protein>
    <submittedName>
        <fullName evidence="1">Uncharacterized protein</fullName>
    </submittedName>
</protein>
<dbReference type="HOGENOM" id="CLU_114919_0_0_14"/>
<organism evidence="1 2">
    <name type="scientific">Mycoplasma haemocanis (strain Illinois)</name>
    <dbReference type="NCBI Taxonomy" id="1111676"/>
    <lineage>
        <taxon>Bacteria</taxon>
        <taxon>Bacillati</taxon>
        <taxon>Mycoplasmatota</taxon>
        <taxon>Mollicutes</taxon>
        <taxon>Mycoplasmataceae</taxon>
        <taxon>Mycoplasma</taxon>
    </lineage>
</organism>
<dbReference type="OrthoDB" id="8685801at2"/>
<evidence type="ECO:0000313" key="1">
    <source>
        <dbReference type="EMBL" id="AEW45491.1"/>
    </source>
</evidence>
<sequence>MTSKYLIALAGSTGAGVAGLVGYGLHNDWFSSTEKSSFKSRINKGERVILNDTHSNVWEQILAEYKDKSKAINLIKGIGQDNTTIESLKEWCSKMHDSTDKSEFNSYVSWCTRKNLITQLKEESKSWNNSLDDSGWTKVKTDYGKNDQTDVQIPDVSENQKIAKEKITESQIKNYCNTISSMPFIKTEDLDYKRANKWCINS</sequence>
<evidence type="ECO:0000313" key="2">
    <source>
        <dbReference type="Proteomes" id="UP000009135"/>
    </source>
</evidence>
<dbReference type="STRING" id="1111676.MHC_03155"/>
<dbReference type="AlphaFoldDB" id="H6N769"/>
<name>H6N769_MYCHN</name>
<dbReference type="Proteomes" id="UP000009135">
    <property type="component" value="Chromosome"/>
</dbReference>
<dbReference type="EMBL" id="CP003199">
    <property type="protein sequence ID" value="AEW45491.1"/>
    <property type="molecule type" value="Genomic_DNA"/>
</dbReference>
<reference evidence="1 2" key="1">
    <citation type="journal article" date="2012" name="J. Bacteriol.">
        <title>Complete genome sequence of Mycoplasma haemocanis strain Illinois.</title>
        <authorList>
            <person name="do Nascimento N.C."/>
            <person name="Guimaraes A.M."/>
            <person name="Santos A.P."/>
            <person name="Sanmiguel P.J."/>
            <person name="Messick J.B."/>
        </authorList>
    </citation>
    <scope>NUCLEOTIDE SEQUENCE [LARGE SCALE GENOMIC DNA]</scope>
    <source>
        <strain evidence="1 2">Illinois</strain>
    </source>
</reference>
<gene>
    <name evidence="1" type="ordered locus">MHC_03155</name>
</gene>